<keyword evidence="1" id="KW-0802">TPR repeat</keyword>
<feature type="repeat" description="TPR" evidence="1">
    <location>
        <begin position="117"/>
        <end position="150"/>
    </location>
</feature>
<accession>A0A2S8G4L2</accession>
<dbReference type="PROSITE" id="PS50005">
    <property type="entry name" value="TPR"/>
    <property type="match status" value="1"/>
</dbReference>
<dbReference type="Proteomes" id="UP000240009">
    <property type="component" value="Unassembled WGS sequence"/>
</dbReference>
<dbReference type="GO" id="GO:0051301">
    <property type="term" value="P:cell division"/>
    <property type="evidence" value="ECO:0007669"/>
    <property type="project" value="TreeGrafter"/>
</dbReference>
<organism evidence="2 3">
    <name type="scientific">Blastopirellula marina</name>
    <dbReference type="NCBI Taxonomy" id="124"/>
    <lineage>
        <taxon>Bacteria</taxon>
        <taxon>Pseudomonadati</taxon>
        <taxon>Planctomycetota</taxon>
        <taxon>Planctomycetia</taxon>
        <taxon>Pirellulales</taxon>
        <taxon>Pirellulaceae</taxon>
        <taxon>Blastopirellula</taxon>
    </lineage>
</organism>
<dbReference type="SMART" id="SM00028">
    <property type="entry name" value="TPR"/>
    <property type="match status" value="6"/>
</dbReference>
<evidence type="ECO:0000256" key="1">
    <source>
        <dbReference type="PROSITE-ProRule" id="PRU00339"/>
    </source>
</evidence>
<dbReference type="InterPro" id="IPR019734">
    <property type="entry name" value="TPR_rpt"/>
</dbReference>
<sequence>MEWMQSSEMARSRAFCASGIVLGALMLAVFGGCSTFSQANASHQKIVQARQLTQRGVQAMHRDDWENAEKLLAEAKKNAPYDLQSRMHYGETLWKTGKRTEAIAELESALALGSDDPNLHARIGRMYLDSGDPTKAHMSANRAIECDPKFAPAWQLQGDLALVRRDLDSAKLCYIRAATNSETANRDVQLRLASTYRQLGQPSQALACISIVRQAEFGHRLPADVGVEQALAYRDLGQHLDAADCLAELAETNEMTADLLYTWAECEVAAGRLARAEYAANSALQVNPQHASALQLVGQLPVFRQQAQQSMRR</sequence>
<name>A0A2S8G4L2_9BACT</name>
<reference evidence="2 3" key="1">
    <citation type="submission" date="2018-02" db="EMBL/GenBank/DDBJ databases">
        <title>Comparative genomes isolates from brazilian mangrove.</title>
        <authorList>
            <person name="Araujo J.E."/>
            <person name="Taketani R.G."/>
            <person name="Silva M.C.P."/>
            <person name="Loureco M.V."/>
            <person name="Andreote F.D."/>
        </authorList>
    </citation>
    <scope>NUCLEOTIDE SEQUENCE [LARGE SCALE GENOMIC DNA]</scope>
    <source>
        <strain evidence="2 3">HEX-2 MGV</strain>
    </source>
</reference>
<dbReference type="Pfam" id="PF13432">
    <property type="entry name" value="TPR_16"/>
    <property type="match status" value="2"/>
</dbReference>
<dbReference type="Gene3D" id="1.25.40.10">
    <property type="entry name" value="Tetratricopeptide repeat domain"/>
    <property type="match status" value="1"/>
</dbReference>
<gene>
    <name evidence="2" type="ORF">C5Y96_04275</name>
</gene>
<comment type="caution">
    <text evidence="2">The sequence shown here is derived from an EMBL/GenBank/DDBJ whole genome shotgun (WGS) entry which is preliminary data.</text>
</comment>
<dbReference type="InterPro" id="IPR011990">
    <property type="entry name" value="TPR-like_helical_dom_sf"/>
</dbReference>
<evidence type="ECO:0000313" key="3">
    <source>
        <dbReference type="Proteomes" id="UP000240009"/>
    </source>
</evidence>
<dbReference type="SUPFAM" id="SSF48452">
    <property type="entry name" value="TPR-like"/>
    <property type="match status" value="2"/>
</dbReference>
<dbReference type="EMBL" id="PUIA01000016">
    <property type="protein sequence ID" value="PQO39084.1"/>
    <property type="molecule type" value="Genomic_DNA"/>
</dbReference>
<proteinExistence type="predicted"/>
<dbReference type="AlphaFoldDB" id="A0A2S8G4L2"/>
<protein>
    <submittedName>
        <fullName evidence="2">Uncharacterized protein</fullName>
    </submittedName>
</protein>
<evidence type="ECO:0000313" key="2">
    <source>
        <dbReference type="EMBL" id="PQO39084.1"/>
    </source>
</evidence>
<dbReference type="PANTHER" id="PTHR12558:SF13">
    <property type="entry name" value="CELL DIVISION CYCLE PROTEIN 27 HOMOLOG"/>
    <property type="match status" value="1"/>
</dbReference>
<dbReference type="PANTHER" id="PTHR12558">
    <property type="entry name" value="CELL DIVISION CYCLE 16,23,27"/>
    <property type="match status" value="1"/>
</dbReference>